<dbReference type="EMBL" id="BK015894">
    <property type="protein sequence ID" value="DAD72129.1"/>
    <property type="molecule type" value="Genomic_DNA"/>
</dbReference>
<proteinExistence type="predicted"/>
<sequence>MCRHIYLSQALRLSQLFNAFHCVTSIYHSLRLLLYITIRDMSIGFEKFSRLLRYNI</sequence>
<evidence type="ECO:0000313" key="1">
    <source>
        <dbReference type="EMBL" id="DAD72129.1"/>
    </source>
</evidence>
<protein>
    <submittedName>
        <fullName evidence="1">Uncharacterized protein</fullName>
    </submittedName>
</protein>
<organism evidence="1">
    <name type="scientific">Myoviridae sp. ctOyc4</name>
    <dbReference type="NCBI Taxonomy" id="2827606"/>
    <lineage>
        <taxon>Viruses</taxon>
        <taxon>Duplodnaviria</taxon>
        <taxon>Heunggongvirae</taxon>
        <taxon>Uroviricota</taxon>
        <taxon>Caudoviricetes</taxon>
    </lineage>
</organism>
<accession>A0A8S5LQ44</accession>
<name>A0A8S5LQ44_9CAUD</name>
<reference evidence="1" key="1">
    <citation type="journal article" date="2021" name="Proc. Natl. Acad. Sci. U.S.A.">
        <title>A Catalog of Tens of Thousands of Viruses from Human Metagenomes Reveals Hidden Associations with Chronic Diseases.</title>
        <authorList>
            <person name="Tisza M.J."/>
            <person name="Buck C.B."/>
        </authorList>
    </citation>
    <scope>NUCLEOTIDE SEQUENCE</scope>
    <source>
        <strain evidence="1">CtOyc4</strain>
    </source>
</reference>